<feature type="transmembrane region" description="Helical" evidence="6">
    <location>
        <begin position="19"/>
        <end position="40"/>
    </location>
</feature>
<keyword evidence="5 6" id="KW-0472">Membrane</keyword>
<organism evidence="7 8">
    <name type="scientific">Tribonema minus</name>
    <dbReference type="NCBI Taxonomy" id="303371"/>
    <lineage>
        <taxon>Eukaryota</taxon>
        <taxon>Sar</taxon>
        <taxon>Stramenopiles</taxon>
        <taxon>Ochrophyta</taxon>
        <taxon>PX clade</taxon>
        <taxon>Xanthophyceae</taxon>
        <taxon>Tribonematales</taxon>
        <taxon>Tribonemataceae</taxon>
        <taxon>Tribonema</taxon>
    </lineage>
</organism>
<dbReference type="PRINTS" id="PR01840">
    <property type="entry name" value="TATCFAMILY"/>
</dbReference>
<dbReference type="OrthoDB" id="36838at2759"/>
<dbReference type="EMBL" id="JAFCMP010000490">
    <property type="protein sequence ID" value="KAG5179226.1"/>
    <property type="molecule type" value="Genomic_DNA"/>
</dbReference>
<evidence type="ECO:0000256" key="5">
    <source>
        <dbReference type="ARBA" id="ARBA00023136"/>
    </source>
</evidence>
<dbReference type="PANTHER" id="PTHR30371:SF0">
    <property type="entry name" value="SEC-INDEPENDENT PROTEIN TRANSLOCASE PROTEIN TATC, CHLOROPLASTIC-RELATED"/>
    <property type="match status" value="1"/>
</dbReference>
<name>A0A835YQH0_9STRA</name>
<dbReference type="GO" id="GO:0009977">
    <property type="term" value="F:proton motive force dependent protein transmembrane transporter activity"/>
    <property type="evidence" value="ECO:0007669"/>
    <property type="project" value="TreeGrafter"/>
</dbReference>
<comment type="subcellular location">
    <subcellularLocation>
        <location evidence="1">Membrane</location>
        <topology evidence="1">Multi-pass membrane protein</topology>
    </subcellularLocation>
</comment>
<dbReference type="AlphaFoldDB" id="A0A835YQH0"/>
<dbReference type="GO" id="GO:0033281">
    <property type="term" value="C:TAT protein transport complex"/>
    <property type="evidence" value="ECO:0007669"/>
    <property type="project" value="TreeGrafter"/>
</dbReference>
<evidence type="ECO:0000256" key="1">
    <source>
        <dbReference type="ARBA" id="ARBA00004141"/>
    </source>
</evidence>
<feature type="non-terminal residue" evidence="7">
    <location>
        <position position="111"/>
    </location>
</feature>
<feature type="non-terminal residue" evidence="7">
    <location>
        <position position="1"/>
    </location>
</feature>
<comment type="similarity">
    <text evidence="2">Belongs to the TatC family.</text>
</comment>
<dbReference type="InterPro" id="IPR002033">
    <property type="entry name" value="TatC"/>
</dbReference>
<proteinExistence type="inferred from homology"/>
<reference evidence="7" key="1">
    <citation type="submission" date="2021-02" db="EMBL/GenBank/DDBJ databases">
        <title>First Annotated Genome of the Yellow-green Alga Tribonema minus.</title>
        <authorList>
            <person name="Mahan K.M."/>
        </authorList>
    </citation>
    <scope>NUCLEOTIDE SEQUENCE</scope>
    <source>
        <strain evidence="7">UTEX B ZZ1240</strain>
    </source>
</reference>
<evidence type="ECO:0000256" key="4">
    <source>
        <dbReference type="ARBA" id="ARBA00022989"/>
    </source>
</evidence>
<evidence type="ECO:0000256" key="2">
    <source>
        <dbReference type="ARBA" id="ARBA00008882"/>
    </source>
</evidence>
<dbReference type="GO" id="GO:0065002">
    <property type="term" value="P:intracellular protein transmembrane transport"/>
    <property type="evidence" value="ECO:0007669"/>
    <property type="project" value="TreeGrafter"/>
</dbReference>
<dbReference type="GO" id="GO:0043953">
    <property type="term" value="P:protein transport by the Tat complex"/>
    <property type="evidence" value="ECO:0007669"/>
    <property type="project" value="TreeGrafter"/>
</dbReference>
<dbReference type="Pfam" id="PF00902">
    <property type="entry name" value="TatC"/>
    <property type="match status" value="1"/>
</dbReference>
<protein>
    <submittedName>
        <fullName evidence="7">Sec-independent periplasmic protein translocase TatC</fullName>
    </submittedName>
</protein>
<keyword evidence="4 6" id="KW-1133">Transmembrane helix</keyword>
<keyword evidence="8" id="KW-1185">Reference proteome</keyword>
<dbReference type="Proteomes" id="UP000664859">
    <property type="component" value="Unassembled WGS sequence"/>
</dbReference>
<evidence type="ECO:0000256" key="3">
    <source>
        <dbReference type="ARBA" id="ARBA00022692"/>
    </source>
</evidence>
<feature type="transmembrane region" description="Helical" evidence="6">
    <location>
        <begin position="64"/>
        <end position="86"/>
    </location>
</feature>
<sequence>ELFFDEHIEEIRQRGFQSLIIIFSFILVAFLEIKGIVQILEIPVENVRFFQAAPGEYFLSTLKIAFYTGFIFSIPILLSQFIFFLLPGLTSREKKLIIGLLLSSVLLFLFG</sequence>
<comment type="caution">
    <text evidence="7">The sequence shown here is derived from an EMBL/GenBank/DDBJ whole genome shotgun (WGS) entry which is preliminary data.</text>
</comment>
<gene>
    <name evidence="7" type="ORF">JKP88DRAFT_151017</name>
</gene>
<keyword evidence="3 6" id="KW-0812">Transmembrane</keyword>
<dbReference type="PANTHER" id="PTHR30371">
    <property type="entry name" value="SEC-INDEPENDENT PROTEIN TRANSLOCASE PROTEIN TATC"/>
    <property type="match status" value="1"/>
</dbReference>
<evidence type="ECO:0000313" key="8">
    <source>
        <dbReference type="Proteomes" id="UP000664859"/>
    </source>
</evidence>
<evidence type="ECO:0000256" key="6">
    <source>
        <dbReference type="SAM" id="Phobius"/>
    </source>
</evidence>
<evidence type="ECO:0000313" key="7">
    <source>
        <dbReference type="EMBL" id="KAG5179226.1"/>
    </source>
</evidence>
<accession>A0A835YQH0</accession>